<dbReference type="Gene3D" id="6.10.250.230">
    <property type="match status" value="1"/>
</dbReference>
<evidence type="ECO:0000313" key="14">
    <source>
        <dbReference type="EMBL" id="KPP73287.1"/>
    </source>
</evidence>
<dbReference type="STRING" id="113540.ENSSFOP00015031375"/>
<feature type="coiled-coil region" evidence="10">
    <location>
        <begin position="606"/>
        <end position="653"/>
    </location>
</feature>
<dbReference type="Pfam" id="PF08788">
    <property type="entry name" value="NHR2"/>
    <property type="match status" value="1"/>
</dbReference>
<dbReference type="InterPro" id="IPR013289">
    <property type="entry name" value="CBFA2T1/2/3"/>
</dbReference>
<dbReference type="Gene3D" id="1.20.120.1110">
    <property type="entry name" value="TAFH/NHR1 domain"/>
    <property type="match status" value="1"/>
</dbReference>
<comment type="subcellular location">
    <subcellularLocation>
        <location evidence="1">Nucleus</location>
    </subcellularLocation>
</comment>
<feature type="compositionally biased region" description="Low complexity" evidence="11">
    <location>
        <begin position="323"/>
        <end position="332"/>
    </location>
</feature>
<keyword evidence="6" id="KW-0805">Transcription regulation</keyword>
<dbReference type="Proteomes" id="UP000034805">
    <property type="component" value="Unassembled WGS sequence"/>
</dbReference>
<dbReference type="Pfam" id="PF07531">
    <property type="entry name" value="TAFH"/>
    <property type="match status" value="1"/>
</dbReference>
<keyword evidence="5" id="KW-0862">Zinc</keyword>
<dbReference type="InterPro" id="IPR037249">
    <property type="entry name" value="TAFH/NHR1_dom_sf"/>
</dbReference>
<evidence type="ECO:0000256" key="7">
    <source>
        <dbReference type="ARBA" id="ARBA00023163"/>
    </source>
</evidence>
<feature type="region of interest" description="Disordered" evidence="11">
    <location>
        <begin position="128"/>
        <end position="208"/>
    </location>
</feature>
<evidence type="ECO:0000256" key="6">
    <source>
        <dbReference type="ARBA" id="ARBA00023015"/>
    </source>
</evidence>
<dbReference type="GO" id="GO:0003714">
    <property type="term" value="F:transcription corepressor activity"/>
    <property type="evidence" value="ECO:0007669"/>
    <property type="project" value="InterPro"/>
</dbReference>
<dbReference type="Gene3D" id="6.10.140.2220">
    <property type="match status" value="1"/>
</dbReference>
<dbReference type="PANTHER" id="PTHR10379:SF13">
    <property type="entry name" value="PROTEIN CBFA2T2"/>
    <property type="match status" value="1"/>
</dbReference>
<evidence type="ECO:0000256" key="8">
    <source>
        <dbReference type="ARBA" id="ARBA00023242"/>
    </source>
</evidence>
<feature type="region of interest" description="Disordered" evidence="11">
    <location>
        <begin position="487"/>
        <end position="531"/>
    </location>
</feature>
<evidence type="ECO:0000256" key="2">
    <source>
        <dbReference type="ARBA" id="ARBA00022491"/>
    </source>
</evidence>
<evidence type="ECO:0000256" key="1">
    <source>
        <dbReference type="ARBA" id="ARBA00004123"/>
    </source>
</evidence>
<dbReference type="InterPro" id="IPR014896">
    <property type="entry name" value="NHR2"/>
</dbReference>
<comment type="caution">
    <text evidence="14">The sequence shown here is derived from an EMBL/GenBank/DDBJ whole genome shotgun (WGS) entry which is preliminary data.</text>
</comment>
<dbReference type="AlphaFoldDB" id="A0A0P7XA39"/>
<dbReference type="FunFam" id="6.10.140.2220:FF:000001">
    <property type="entry name" value="CBFA2/RUNX1 translocation partner 3"/>
    <property type="match status" value="1"/>
</dbReference>
<dbReference type="Pfam" id="PF01753">
    <property type="entry name" value="zf-MYND"/>
    <property type="match status" value="1"/>
</dbReference>
<dbReference type="GO" id="GO:0005634">
    <property type="term" value="C:nucleus"/>
    <property type="evidence" value="ECO:0007669"/>
    <property type="project" value="UniProtKB-SubCell"/>
</dbReference>
<evidence type="ECO:0000256" key="5">
    <source>
        <dbReference type="ARBA" id="ARBA00022833"/>
    </source>
</evidence>
<keyword evidence="10" id="KW-0175">Coiled coil</keyword>
<dbReference type="EMBL" id="JARO02002206">
    <property type="protein sequence ID" value="KPP73287.1"/>
    <property type="molecule type" value="Genomic_DNA"/>
</dbReference>
<evidence type="ECO:0000259" key="13">
    <source>
        <dbReference type="PROSITE" id="PS51119"/>
    </source>
</evidence>
<feature type="domain" description="TAFH" evidence="13">
    <location>
        <begin position="214"/>
        <end position="309"/>
    </location>
</feature>
<dbReference type="InterPro" id="IPR002893">
    <property type="entry name" value="Znf_MYND"/>
</dbReference>
<feature type="compositionally biased region" description="Polar residues" evidence="11">
    <location>
        <begin position="728"/>
        <end position="748"/>
    </location>
</feature>
<sequence length="758" mass="83289">MDWSFGMPPPAQCLPFIHREEEGGNIAVCELLLSGFCWQTRKFSIYLRRSAGHSRLVTVTVGGPSWLALARLDPYGGENRGVVGGGAVRASLRPRKGYFNPFLSVALESFLCTADSCFLTCSVQGAKKSPAMPGSPVDVKAHSRSAPSTMPPLPSVNPSGTRPVSFPSATLTNGIHHSPPTLNAVPSPPQRYNNGPSSSSSSLGNQQLPATCGARQLSKLKRFLTTLQQFGNDISPEIGESVRSLVLALVNSTVTIEEFHSRLQEATNFPLRPFVIPFLKANLPLLQRELLHCARAAKQTPAQYLSQHEHLLLSTTLAASPSDSSELLLEPSESAKRHSPSRGKENGFHERPQGPLEPPAKRICTISPAPRHSPAHPLPLSAQLHPTPPPLQHYALEDIAVPHLYREPQRLLELRDLKDRPRLQGTNGAYREDPVDHRLTEREWADEWRHLDHVLNCIMDMVEKTRRSVSVLRRCQESDREELHYWRRRASEQDEASKSGQPSTKSHSPHLGEGGHTGASTPHPDQDRRQGCRLQNQGHLHALPVQAACSEKLALCSSATRLPCSRDAFKIWFSFSATEGLREFALRPGPGYVPDEIWRKAEEAVNEVKRQAMDEVQKAVAEAEQKAFEMIAAERAKMEKTLAEAKRKATEDAFQVINEQEDSSECCWNCGRKASETCSGCNAARYCGSFCQHKDWERHHLICSPGLQAQPKPLSGVTTRVTAKADSGPSSSPSGEKASTASRSSTPVPISGVETSGH</sequence>
<dbReference type="SUPFAM" id="SSF144232">
    <property type="entry name" value="HIT/MYND zinc finger-like"/>
    <property type="match status" value="1"/>
</dbReference>
<evidence type="ECO:0000256" key="4">
    <source>
        <dbReference type="ARBA" id="ARBA00022771"/>
    </source>
</evidence>
<accession>A0A0P7XA39</accession>
<name>A0A0P7XA39_SCLFO</name>
<feature type="compositionally biased region" description="Basic and acidic residues" evidence="11">
    <location>
        <begin position="487"/>
        <end position="497"/>
    </location>
</feature>
<feature type="region of interest" description="Disordered" evidence="11">
    <location>
        <begin position="323"/>
        <end position="359"/>
    </location>
</feature>
<dbReference type="SUPFAM" id="SSF158553">
    <property type="entry name" value="TAFH domain-like"/>
    <property type="match status" value="1"/>
</dbReference>
<gene>
    <name evidence="14" type="ORF">Z043_107639</name>
</gene>
<dbReference type="GO" id="GO:0008270">
    <property type="term" value="F:zinc ion binding"/>
    <property type="evidence" value="ECO:0007669"/>
    <property type="project" value="UniProtKB-KW"/>
</dbReference>
<feature type="compositionally biased region" description="Basic and acidic residues" evidence="11">
    <location>
        <begin position="342"/>
        <end position="352"/>
    </location>
</feature>
<evidence type="ECO:0000259" key="12">
    <source>
        <dbReference type="PROSITE" id="PS50865"/>
    </source>
</evidence>
<dbReference type="SMART" id="SM00549">
    <property type="entry name" value="TAFH"/>
    <property type="match status" value="1"/>
</dbReference>
<evidence type="ECO:0000256" key="11">
    <source>
        <dbReference type="SAM" id="MobiDB-lite"/>
    </source>
</evidence>
<feature type="region of interest" description="Disordered" evidence="11">
    <location>
        <begin position="707"/>
        <end position="758"/>
    </location>
</feature>
<reference evidence="14 15" key="1">
    <citation type="submission" date="2015-08" db="EMBL/GenBank/DDBJ databases">
        <title>The genome of the Asian arowana (Scleropages formosus).</title>
        <authorList>
            <person name="Tan M.H."/>
            <person name="Gan H.M."/>
            <person name="Croft L.J."/>
            <person name="Austin C.M."/>
        </authorList>
    </citation>
    <scope>NUCLEOTIDE SEQUENCE [LARGE SCALE GENOMIC DNA]</scope>
    <source>
        <strain evidence="14">Aro1</strain>
    </source>
</reference>
<feature type="compositionally biased region" description="Polar residues" evidence="11">
    <location>
        <begin position="156"/>
        <end position="175"/>
    </location>
</feature>
<protein>
    <submittedName>
        <fullName evidence="14">Protein CBFA2T2-like</fullName>
    </submittedName>
</protein>
<keyword evidence="4 9" id="KW-0863">Zinc-finger</keyword>
<evidence type="ECO:0000256" key="10">
    <source>
        <dbReference type="SAM" id="Coils"/>
    </source>
</evidence>
<evidence type="ECO:0000313" key="15">
    <source>
        <dbReference type="Proteomes" id="UP000034805"/>
    </source>
</evidence>
<keyword evidence="3" id="KW-0479">Metal-binding</keyword>
<evidence type="ECO:0000256" key="3">
    <source>
        <dbReference type="ARBA" id="ARBA00022723"/>
    </source>
</evidence>
<dbReference type="PROSITE" id="PS51119">
    <property type="entry name" value="TAFH"/>
    <property type="match status" value="1"/>
</dbReference>
<proteinExistence type="predicted"/>
<dbReference type="FunFam" id="1.20.120.1110:FF:000001">
    <property type="entry name" value="RUNX1 translocation partner 1"/>
    <property type="match status" value="1"/>
</dbReference>
<organism evidence="14 15">
    <name type="scientific">Scleropages formosus</name>
    <name type="common">Asian bonytongue</name>
    <name type="synonym">Osteoglossum formosum</name>
    <dbReference type="NCBI Taxonomy" id="113540"/>
    <lineage>
        <taxon>Eukaryota</taxon>
        <taxon>Metazoa</taxon>
        <taxon>Chordata</taxon>
        <taxon>Craniata</taxon>
        <taxon>Vertebrata</taxon>
        <taxon>Euteleostomi</taxon>
        <taxon>Actinopterygii</taxon>
        <taxon>Neopterygii</taxon>
        <taxon>Teleostei</taxon>
        <taxon>Osteoglossocephala</taxon>
        <taxon>Osteoglossomorpha</taxon>
        <taxon>Osteoglossiformes</taxon>
        <taxon>Osteoglossidae</taxon>
        <taxon>Scleropages</taxon>
    </lineage>
</organism>
<keyword evidence="7" id="KW-0804">Transcription</keyword>
<dbReference type="InterPro" id="IPR003894">
    <property type="entry name" value="TAFH_NHR1"/>
</dbReference>
<feature type="domain" description="MYND-type" evidence="12">
    <location>
        <begin position="667"/>
        <end position="703"/>
    </location>
</feature>
<keyword evidence="8" id="KW-0539">Nucleus</keyword>
<keyword evidence="2" id="KW-0678">Repressor</keyword>
<dbReference type="PROSITE" id="PS50865">
    <property type="entry name" value="ZF_MYND_2"/>
    <property type="match status" value="1"/>
</dbReference>
<dbReference type="PRINTS" id="PR01875">
    <property type="entry name" value="ETOFAMILY"/>
</dbReference>
<dbReference type="PANTHER" id="PTHR10379">
    <property type="entry name" value="MTG8 ETO EIGHT TWENTY ONE PROTEIN"/>
    <property type="match status" value="1"/>
</dbReference>
<dbReference type="GO" id="GO:0006351">
    <property type="term" value="P:DNA-templated transcription"/>
    <property type="evidence" value="ECO:0007669"/>
    <property type="project" value="InterPro"/>
</dbReference>
<evidence type="ECO:0000256" key="9">
    <source>
        <dbReference type="PROSITE-ProRule" id="PRU00134"/>
    </source>
</evidence>